<keyword evidence="5" id="KW-1185">Reference proteome</keyword>
<evidence type="ECO:0000256" key="1">
    <source>
        <dbReference type="SAM" id="Phobius"/>
    </source>
</evidence>
<dbReference type="OrthoDB" id="7026216at2"/>
<evidence type="ECO:0000313" key="4">
    <source>
        <dbReference type="EMBL" id="OAJ58892.1"/>
    </source>
</evidence>
<dbReference type="Pfam" id="PF07811">
    <property type="entry name" value="TadE"/>
    <property type="match status" value="1"/>
</dbReference>
<evidence type="ECO:0000313" key="5">
    <source>
        <dbReference type="Proteomes" id="UP000077961"/>
    </source>
</evidence>
<accession>A0A1A9MZM3</accession>
<reference evidence="5 6" key="1">
    <citation type="submission" date="2016-04" db="EMBL/GenBank/DDBJ databases">
        <title>Reclassification of Paraburkholderia panaciterrae (Farh et al. 2015) Dobritsa &amp; Samadpour 2016 as a later homotypic synonym of Paraburkholderia ginsengiterrae (Farh et al. 2015) Dobritsa &amp; Samadpour 2016.</title>
        <authorList>
            <person name="Dobritsa A.P."/>
            <person name="Kutumbaka K."/>
            <person name="Samadpour M."/>
        </authorList>
    </citation>
    <scope>NUCLEOTIDE SEQUENCE [LARGE SCALE GENOMIC DNA]</scope>
    <source>
        <strain evidence="3 6">DCY85</strain>
        <strain evidence="4 5">DCY85-1</strain>
    </source>
</reference>
<dbReference type="AlphaFoldDB" id="A0A1A9MZM3"/>
<dbReference type="InterPro" id="IPR012495">
    <property type="entry name" value="TadE-like_dom"/>
</dbReference>
<dbReference type="Proteomes" id="UP000078116">
    <property type="component" value="Unassembled WGS sequence"/>
</dbReference>
<comment type="caution">
    <text evidence="3">The sequence shown here is derived from an EMBL/GenBank/DDBJ whole genome shotgun (WGS) entry which is preliminary data.</text>
</comment>
<keyword evidence="1" id="KW-1133">Transmembrane helix</keyword>
<feature type="domain" description="TadE-like" evidence="2">
    <location>
        <begin position="13"/>
        <end position="55"/>
    </location>
</feature>
<dbReference type="STRING" id="1462993.A6V36_29350"/>
<dbReference type="EMBL" id="LXKA01000360">
    <property type="protein sequence ID" value="OAJ53425.1"/>
    <property type="molecule type" value="Genomic_DNA"/>
</dbReference>
<name>A0A1A9MZM3_9BURK</name>
<protein>
    <submittedName>
        <fullName evidence="3">Pilus assembly protein TadG</fullName>
    </submittedName>
</protein>
<feature type="transmembrane region" description="Helical" evidence="1">
    <location>
        <begin position="21"/>
        <end position="41"/>
    </location>
</feature>
<organism evidence="3 6">
    <name type="scientific">Paraburkholderia ginsengiterrae</name>
    <dbReference type="NCBI Taxonomy" id="1462993"/>
    <lineage>
        <taxon>Bacteria</taxon>
        <taxon>Pseudomonadati</taxon>
        <taxon>Pseudomonadota</taxon>
        <taxon>Betaproteobacteria</taxon>
        <taxon>Burkholderiales</taxon>
        <taxon>Burkholderiaceae</taxon>
        <taxon>Paraburkholderia</taxon>
    </lineage>
</organism>
<evidence type="ECO:0000313" key="3">
    <source>
        <dbReference type="EMBL" id="OAJ53425.1"/>
    </source>
</evidence>
<keyword evidence="1" id="KW-0472">Membrane</keyword>
<evidence type="ECO:0000313" key="6">
    <source>
        <dbReference type="Proteomes" id="UP000078116"/>
    </source>
</evidence>
<gene>
    <name evidence="4" type="ORF">A6V36_29350</name>
    <name evidence="3" type="ORF">A6V37_08495</name>
</gene>
<keyword evidence="1" id="KW-0812">Transmembrane</keyword>
<dbReference type="RefSeq" id="WP_064268058.1">
    <property type="nucleotide sequence ID" value="NZ_LXJZ01000172.1"/>
</dbReference>
<dbReference type="EMBL" id="LXJZ01000172">
    <property type="protein sequence ID" value="OAJ58892.1"/>
    <property type="molecule type" value="Genomic_DNA"/>
</dbReference>
<sequence>MKRTLLSRRKMRGVAAVEFGLVLIPLVLLVTGVTEFGYAIYQYDALTKATRDAARYLSEFSPSDIAYPVAQAQCLAVYGTTDCSGSVLVSGLKTSMVVICDRVSSTGCPGMTFGSVPTYDSNNGASSGTAAGTVNLVAVKITGYSYAPIEPFRGLGSISFNDITTVMRQVL</sequence>
<dbReference type="Proteomes" id="UP000077961">
    <property type="component" value="Unassembled WGS sequence"/>
</dbReference>
<proteinExistence type="predicted"/>
<evidence type="ECO:0000259" key="2">
    <source>
        <dbReference type="Pfam" id="PF07811"/>
    </source>
</evidence>